<dbReference type="GO" id="GO:0008168">
    <property type="term" value="F:methyltransferase activity"/>
    <property type="evidence" value="ECO:0007669"/>
    <property type="project" value="UniProtKB-KW"/>
</dbReference>
<dbReference type="InterPro" id="IPR013675">
    <property type="entry name" value="Mtase_sm_N"/>
</dbReference>
<evidence type="ECO:0000256" key="5">
    <source>
        <dbReference type="ARBA" id="ARBA00022691"/>
    </source>
</evidence>
<protein>
    <recommendedName>
        <fullName evidence="6">Ribosomal RNA small subunit methyltransferase C</fullName>
        <ecNumber evidence="6">2.1.1.172</ecNumber>
    </recommendedName>
    <alternativeName>
        <fullName evidence="6">16S rRNA m2G1207 methyltransferase</fullName>
    </alternativeName>
    <alternativeName>
        <fullName evidence="6">rRNA (guanine-N(2)-)-methyltransferase RsmC</fullName>
    </alternativeName>
</protein>
<dbReference type="EMBL" id="CP071503">
    <property type="protein sequence ID" value="QSX33107.1"/>
    <property type="molecule type" value="Genomic_DNA"/>
</dbReference>
<dbReference type="SUPFAM" id="SSF53335">
    <property type="entry name" value="S-adenosyl-L-methionine-dependent methyltransferases"/>
    <property type="match status" value="1"/>
</dbReference>
<dbReference type="Pfam" id="PF05175">
    <property type="entry name" value="MTS"/>
    <property type="match status" value="1"/>
</dbReference>
<evidence type="ECO:0000313" key="10">
    <source>
        <dbReference type="Proteomes" id="UP000662770"/>
    </source>
</evidence>
<dbReference type="Pfam" id="PF08468">
    <property type="entry name" value="MTS_N"/>
    <property type="match status" value="1"/>
</dbReference>
<dbReference type="InterPro" id="IPR002052">
    <property type="entry name" value="DNA_methylase_N6_adenine_CS"/>
</dbReference>
<proteinExistence type="inferred from homology"/>
<dbReference type="HAMAP" id="MF_01862">
    <property type="entry name" value="16SrRNA_methyltr_C"/>
    <property type="match status" value="1"/>
</dbReference>
<keyword evidence="2 6" id="KW-0698">rRNA processing</keyword>
<dbReference type="InterPro" id="IPR007848">
    <property type="entry name" value="Small_mtfrase_dom"/>
</dbReference>
<comment type="catalytic activity">
    <reaction evidence="6">
        <text>guanosine(1207) in 16S rRNA + S-adenosyl-L-methionine = N(2)-methylguanosine(1207) in 16S rRNA + S-adenosyl-L-homocysteine + H(+)</text>
        <dbReference type="Rhea" id="RHEA:42736"/>
        <dbReference type="Rhea" id="RHEA-COMP:10213"/>
        <dbReference type="Rhea" id="RHEA-COMP:10214"/>
        <dbReference type="ChEBI" id="CHEBI:15378"/>
        <dbReference type="ChEBI" id="CHEBI:57856"/>
        <dbReference type="ChEBI" id="CHEBI:59789"/>
        <dbReference type="ChEBI" id="CHEBI:74269"/>
        <dbReference type="ChEBI" id="CHEBI:74481"/>
        <dbReference type="EC" id="2.1.1.172"/>
    </reaction>
</comment>
<keyword evidence="10" id="KW-1185">Reference proteome</keyword>
<dbReference type="PANTHER" id="PTHR47816">
    <property type="entry name" value="RIBOSOMAL RNA SMALL SUBUNIT METHYLTRANSFERASE C"/>
    <property type="match status" value="1"/>
</dbReference>
<keyword evidence="5 6" id="KW-0949">S-adenosyl-L-methionine</keyword>
<keyword evidence="3 6" id="KW-0489">Methyltransferase</keyword>
<dbReference type="InterPro" id="IPR023543">
    <property type="entry name" value="rRNA_ssu_MeTfrase_C"/>
</dbReference>
<keyword evidence="1 6" id="KW-0963">Cytoplasm</keyword>
<dbReference type="Proteomes" id="UP000662770">
    <property type="component" value="Chromosome"/>
</dbReference>
<evidence type="ECO:0000313" key="9">
    <source>
        <dbReference type="EMBL" id="QSX33107.1"/>
    </source>
</evidence>
<comment type="subunit">
    <text evidence="6">Monomer.</text>
</comment>
<reference evidence="9 10" key="1">
    <citation type="submission" date="2021-03" db="EMBL/GenBank/DDBJ databases">
        <title>Novel species identification of genus Shewanella.</title>
        <authorList>
            <person name="Liu G."/>
            <person name="Zhang Q."/>
        </authorList>
    </citation>
    <scope>NUCLEOTIDE SEQUENCE [LARGE SCALE GENOMIC DNA]</scope>
    <source>
        <strain evidence="9 10">FJAT-51800</strain>
    </source>
</reference>
<evidence type="ECO:0000259" key="8">
    <source>
        <dbReference type="Pfam" id="PF08468"/>
    </source>
</evidence>
<dbReference type="InterPro" id="IPR029063">
    <property type="entry name" value="SAM-dependent_MTases_sf"/>
</dbReference>
<evidence type="ECO:0000256" key="6">
    <source>
        <dbReference type="HAMAP-Rule" id="MF_01862"/>
    </source>
</evidence>
<dbReference type="EC" id="2.1.1.172" evidence="6"/>
<comment type="subcellular location">
    <subcellularLocation>
        <location evidence="6">Cytoplasm</location>
    </subcellularLocation>
</comment>
<evidence type="ECO:0000256" key="4">
    <source>
        <dbReference type="ARBA" id="ARBA00022679"/>
    </source>
</evidence>
<dbReference type="Gene3D" id="3.40.50.150">
    <property type="entry name" value="Vaccinia Virus protein VP39"/>
    <property type="match status" value="2"/>
</dbReference>
<gene>
    <name evidence="6" type="primary">rsmC</name>
    <name evidence="9" type="ORF">JYB87_15460</name>
</gene>
<feature type="domain" description="Methyltransferase small N-terminal" evidence="8">
    <location>
        <begin position="6"/>
        <end position="164"/>
    </location>
</feature>
<organism evidence="9 10">
    <name type="scientific">Shewanella avicenniae</name>
    <dbReference type="NCBI Taxonomy" id="2814294"/>
    <lineage>
        <taxon>Bacteria</taxon>
        <taxon>Pseudomonadati</taxon>
        <taxon>Pseudomonadota</taxon>
        <taxon>Gammaproteobacteria</taxon>
        <taxon>Alteromonadales</taxon>
        <taxon>Shewanellaceae</taxon>
        <taxon>Shewanella</taxon>
    </lineage>
</organism>
<accession>A0ABX7QNR1</accession>
<evidence type="ECO:0000256" key="2">
    <source>
        <dbReference type="ARBA" id="ARBA00022552"/>
    </source>
</evidence>
<feature type="domain" description="Methyltransferase small" evidence="7">
    <location>
        <begin position="173"/>
        <end position="338"/>
    </location>
</feature>
<evidence type="ECO:0000256" key="3">
    <source>
        <dbReference type="ARBA" id="ARBA00022603"/>
    </source>
</evidence>
<name>A0ABX7QNR1_9GAMM</name>
<keyword evidence="4 6" id="KW-0808">Transferase</keyword>
<dbReference type="PROSITE" id="PS00092">
    <property type="entry name" value="N6_MTASE"/>
    <property type="match status" value="1"/>
</dbReference>
<dbReference type="PANTHER" id="PTHR47816:SF4">
    <property type="entry name" value="RIBOSOMAL RNA SMALL SUBUNIT METHYLTRANSFERASE C"/>
    <property type="match status" value="1"/>
</dbReference>
<sequence length="341" mass="37578">MLTAPSELLIRNQHLFQDKQLLLLNHEADRCAEQLASGCRSVTALALDFNHHQQLRGIPANVTAEFGHQLQDVNAKFDTVVIYYPKAKPLLQYLLTLAAFHLRPEGELIVVGENKGGIRSFNKLQSSFFSQPLKLDNARHCLLFSAICHAQPKSLDINAFVSRYTLTLGDSQVTICNMVGVFSEKQLDQGTELLLQHLTPLSGRVLDFGCGAGVIAVALLQHQPELALECVDINAMALLSCTLTLAANGMNAKVYPSDGLAQTNGQFNAIISNPPFHDGLMSTTDIATRFVQDSRQQLARNGVWQIVANRHLPYGDAIENAFGNVNVVAENNRYKVYQNKI</sequence>
<comment type="function">
    <text evidence="6">Specifically methylates the guanine in position 1207 of 16S rRNA in the 30S particle.</text>
</comment>
<dbReference type="InterPro" id="IPR046977">
    <property type="entry name" value="RsmC/RlmG"/>
</dbReference>
<dbReference type="CDD" id="cd02440">
    <property type="entry name" value="AdoMet_MTases"/>
    <property type="match status" value="1"/>
</dbReference>
<evidence type="ECO:0000256" key="1">
    <source>
        <dbReference type="ARBA" id="ARBA00022490"/>
    </source>
</evidence>
<dbReference type="GO" id="GO:0032259">
    <property type="term" value="P:methylation"/>
    <property type="evidence" value="ECO:0007669"/>
    <property type="project" value="UniProtKB-KW"/>
</dbReference>
<evidence type="ECO:0000259" key="7">
    <source>
        <dbReference type="Pfam" id="PF05175"/>
    </source>
</evidence>
<dbReference type="RefSeq" id="WP_207354343.1">
    <property type="nucleotide sequence ID" value="NZ_CP071503.1"/>
</dbReference>
<comment type="similarity">
    <text evidence="6">Belongs to the methyltransferase superfamily. RsmC family.</text>
</comment>